<dbReference type="Proteomes" id="UP001183420">
    <property type="component" value="Unassembled WGS sequence"/>
</dbReference>
<dbReference type="SUPFAM" id="SSF53901">
    <property type="entry name" value="Thiolase-like"/>
    <property type="match status" value="3"/>
</dbReference>
<dbReference type="Gene3D" id="3.40.366.10">
    <property type="entry name" value="Malonyl-Coenzyme A Acyl Carrier Protein, domain 2"/>
    <property type="match status" value="3"/>
</dbReference>
<feature type="region of interest" description="N-terminal hotdog fold" evidence="8">
    <location>
        <begin position="4548"/>
        <end position="4672"/>
    </location>
</feature>
<feature type="region of interest" description="Disordered" evidence="9">
    <location>
        <begin position="5378"/>
        <end position="5407"/>
    </location>
</feature>
<evidence type="ECO:0000259" key="10">
    <source>
        <dbReference type="PROSITE" id="PS50075"/>
    </source>
</evidence>
<dbReference type="SMART" id="SM00822">
    <property type="entry name" value="PKS_KR"/>
    <property type="match status" value="3"/>
</dbReference>
<dbReference type="Pfam" id="PF00698">
    <property type="entry name" value="Acyl_transf_1"/>
    <property type="match status" value="3"/>
</dbReference>
<organism evidence="13 14">
    <name type="scientific">Streptomyces millisiae</name>
    <dbReference type="NCBI Taxonomy" id="3075542"/>
    <lineage>
        <taxon>Bacteria</taxon>
        <taxon>Bacillati</taxon>
        <taxon>Actinomycetota</taxon>
        <taxon>Actinomycetes</taxon>
        <taxon>Kitasatosporales</taxon>
        <taxon>Streptomycetaceae</taxon>
        <taxon>Streptomyces</taxon>
    </lineage>
</organism>
<feature type="active site" description="Proton donor; for dehydratase activity" evidence="8">
    <location>
        <position position="2977"/>
    </location>
</feature>
<keyword evidence="4" id="KW-0808">Transferase</keyword>
<gene>
    <name evidence="13" type="ORF">RNC47_15680</name>
</gene>
<feature type="region of interest" description="C-terminal hotdog fold" evidence="8">
    <location>
        <begin position="2916"/>
        <end position="3053"/>
    </location>
</feature>
<reference evidence="14" key="1">
    <citation type="submission" date="2023-07" db="EMBL/GenBank/DDBJ databases">
        <title>30 novel species of actinomycetes from the DSMZ collection.</title>
        <authorList>
            <person name="Nouioui I."/>
        </authorList>
    </citation>
    <scope>NUCLEOTIDE SEQUENCE [LARGE SCALE GENOMIC DNA]</scope>
    <source>
        <strain evidence="14">DSM 44918</strain>
    </source>
</reference>
<dbReference type="SMART" id="SM01294">
    <property type="entry name" value="PKS_PP_betabranch"/>
    <property type="match status" value="4"/>
</dbReference>
<evidence type="ECO:0000256" key="9">
    <source>
        <dbReference type="SAM" id="MobiDB-lite"/>
    </source>
</evidence>
<feature type="domain" description="Ketosynthase family 3 (KS3)" evidence="11">
    <location>
        <begin position="135"/>
        <end position="561"/>
    </location>
</feature>
<feature type="domain" description="Carrier" evidence="10">
    <location>
        <begin position="5302"/>
        <end position="5377"/>
    </location>
</feature>
<sequence>MSEMHTPSGQDAPAAQEATDQRPTLAHLLADLGPEEQHRFLLDFVRDRAIAVLRDVLPDAPETVDPGTAFRDLGLDSLGAVALHARLTTDTGLPLPVTLAFDHPTPDAVARRLRAELLGADERRTTDTGTAPADDEPVAVIGVGCRFPGGVASPEDLWRLVDDGGHALSPFPTDRGWDLDALYSPDPETPGTSYVRVGGFLPEAAEFDADFFGISPREASAMDPQQRLVLETSWEALERAGIDPATLRATPTGVFVGAEAQEYGPRLHEAPEGLDGYLLTGNAPSVVSGRVAYTLGLEGPTLTVDTACSGSLVALHLAVRSLRGGECPLALAGGVAVMGGPGTFTAFSRQRGLAPDGRCKAFAAAADGTGFAEGVGILVLERLSDARRNGHRVLAVIRGSAINQDGASNGLTAPNGPAQQRVIRAALADARLAPSEVDAVEAHGTGTRLGDPVEAQALLATYGQGREEERPLWLGSLKSNIGHTQAAAGVAGVIKMVMAMRHGVLPRTLHVDEPTPQVDWSAGAVELLTEPRAWPETDRPRRAGVSSFGVSGTNAHLIIEQAPATAATEEPDHAPADPPPAVAIPVTARNAAALRAQARRLGALARDGVTAADLGRSLATTRAALTRRAVVIAADAEEAGRGLALLAEGNTGPGVVARAATGGRLAFLFTGQGSQRIAMGRELHSRHPVFAEAFDEVAAHLDVHLDRPLHEVVFGSDQGALDRTEFAQPALFAVQVALFRLFESWGVRPDLLLGYSVGELAAAHVAGVWSLADACALVAARGRLMQALPDGGAMLAVAAGEEEIRPLLGAGLAIAAVNGPSAVVVSGDGEAVAALERNLREQDRRATRLRVSHAFHSPLMDPMLDEFRRVLQVVEYHEPRIPLVSGLTGHPAGPRETHEPDYWVRQARDAVRFHDGLRALVRAGVTTCLELGPDPVLSALAAEALPGQDLVCAPALRRDSDEARTLLTALATAFTGGAAVDWPAYYAEHGGRVVDLPTYPFQRRHFWLDAPRGGGDAAALGQTASGHPLLAGAVRRADDDGIVLTGRVTLDTQPWLADHTVAGTVLLPATAFVHMALHAAEHAGGTAVQDLTLHTPLTLPRTGGVILQAIVGAPDEAGHRSLDFYARPEGNAEAAVWTRHATGVLTADAPGHEPPSPPPGHTGTGGLPGPGWLPEDAEPVAVDGLYETLADQGYGYGPAFHGLRAVWRHGTDVYAHVVLPEEAGPDATAFGLHPALLDAVLHATDFAAGEARDPARVHLPFAWTGIRRHAPGTGEVRARITSLPSGGVSLLLTDPSGAPVASAESFRSRPVPPGALTAPKDQPLHTVRWVPVAAAPADDGGERPALLGTDSFGLDADPHQDLDSLAASQVPTTVLLPIAATPGTEPSGMPEAAFETTLRVLATLQRWLADERFADSRLVVVTRGADPAAPAGLAVAPVRGLVRSAQAEHPGRIVLLDLDDTPLPAPALRAALGTGEPELRRRDGALLAPRLTRYPHDPARDPAEDSAEDSAEGTAGWNPDGTVLVTGGLGGLGRLVARHLVAAHGVRHLLLLGRRGQDTPGAEPFTAELRQLGATVDVRACDVADRTALAAALAGIPDEHPLTAVVHTAGVLDDALIGTLTADRLGTVLRPKVDGAWHLHQLTRDQDLAAFVLFSSSAGLVDGAGQGNYAAANVFLDALATHRASLGLPAHSLAWGLWSGDTGMGGRLAEAGRRRVDRLGLVPLTAEQSLAALDAALRTPEPTLAPVTVDPTALRARADTLPGLLRDLVPAPARHPAAARNAPHRTRPGRPPAELAGPNRERAVLELVRSQVAKVLGHTDRDAVSPRRPFTDLGFDSLAAVDLRNALNAITGLGLPATLVFDHPTPQALADHILRLLADQPDDEPAPAPTPAAPAVADEPIAIVGMACRYPGGVTSPEDLWRLLAQGTDAIGGFPTDRGWDVDALYDPEPGTPGRSYSREGGFLYEAAEFDAEFFEIGPREAQAMDPQQRLLLEVSWEALERAGIDARSLRGSDTGVFAGVMYHDWGTRLGTVPEDMAGYLGNGSLSSVVSGRIAYTLGLQGPAVTVDTACSSSLVALHWAVQALRRGECDLALAGGVTVMSTPDTFIDFSRQRGLAADGRCKSFSAAADGTGWGEGVGMLLVERLSDAHRNGHRVLAVVSGSAVNHDGASNGLTAPNGLAQQRVIRAALADAGAAPTEVDAVEGHGTGTRLGDPIEAQALLATYGQDRPADRPLWLGSLKSNIGHTQAAAGVAGVIKMVMAMRHGVLPRTLHADEPSHQVDWSAGEVRLLAEPQEWPEADRPRRAGVSSFGISGTNAHVIVEQAPPAPDLPSRGTGEPSLPVLPFVLSARGPAALGDQAARLRSFLGERPGTDLGDLARSLATTRAPLEHRAAVLAGDHADLMRGLETLAAGETAPGTLTGTEDGGGLAFLFSGQGSQRVGMGRGLYEAFPVFAEAFDEVCAGFGGSLREVVFEDTAALDRTEFAQPGLFAVQVALFRLLESWGVIPDVLVGHSIGELAAAYVAGVWSLSDACALVAARGRLMQALPDGGAMLAVAAQEEEILPLLGDGLDLAAVNGPSSVVVSGDAEAMADLERRLAGHRTRRLRVSHAFHSALMEPMLGEFRAVAEGLSYREPRVGIVSTVTGGATDWCDPEYWVSQVRRPVRFADAVRVAADEGATTFLELGPDGVLTAMGAEALQNPPNLNFLSLLRRDRAEPSEALTALARLHVRGVPITWPALLGRGGNLLDLPTYAFQHRRFWLDATPATDVAGLGQLPGDHPVLGAVVALPGADTVVLTGRLSVQSQPWLADHVVHGTTLLPGTGFVELAVRAGDQVGCGTVEELTLETPLALPNAGGVAVQVVVGAPQRGRRPLAVYARAEDAPADQEWTRHATGVLAEESRPESFDLSHWPPADAEPIDLDGAYQTLRTRGYDYGPAFQALRAAWRRGDEVFAEIEADDTTARTAAAYGLHPALLDAAMHADLLTDPDGATLLPFVWNGVTLHAAGATGLRVRITRVSGDEVSAIEIADREGRAVAAVESLVSRPVSGQPLAPPADHASNGALYRVEWRPLPLTADESRPAAGWAVVGTGTVEEETEGAASPATDVLSHLVPADAVHDDLGALTAAIEAGAPLPQVVVLDCRPPAGGDPTDVPAQARARTTGALRTLRDWLADARFDGARLVALTRGAVSPQGTPDPAASPVWGLLRAAQAEHPGRLVLVDADDAPPGLLLAAIASGEPEFAIRGSAAQVPRFARLATQADAPPTPPKPDGTVLVTGGTGGLGRLVARHLVTEHGVRHLVLTSRRGPNAPRAEELREELTALGASVTIAACDTADRPALAAVLDAIPADQPLTAVVHAAGTADGGLVAGLTDEQLHNVLRPKVDGAWHLHELTRDLDLAAFVLFSSAGGSVLAAGQANYAAANAFLDALAEHRHAAGLAASSLAWGLWAENTGLGGELGADDLHRMARLGLPAMDAQESLALFDEALRATEPVIAPLRIDQDALKARTDELPALLRSLTPARLPVTAARRRAATTGTPAGQESHLARRLSQLPDAERDQALTELVTQHVATVLGHASAADVNAGRAFKELGFDSLAAVELRNLLGSATGLTLPATLVFDHPTVHHVADYLRSRIAGPAPAAAPTPAARAATTSHDDDPIAIIGMGCRYPGDVMTPDDLWRLLAEGTDAISGFPTNRGWDIEGVYHPEPGRRGKSYTREGGFLHRAAEFDAEFFGIGPREALAMDPQQRLLLETAWETVEQAGIDPSSLRGSSTGVFAGAMYDDYGSRVHDAPAAVAGYLANGSSGAVVSGRVSYVMGLEGPSMTIDTACSSSLVALHLATKALRNGECSLALAGGVTVLSSPALFVDSSRQGVIAPDGRSKSFSAAANGTGWAEGVGLVLLERLSDARRNGHRVLAVVRGSAVNQDGASNGLTAPNGPAQQRVIQAALADAGITPGDVDAVEAHGSGTRLGDPIEAQALLATYGQNRPADRPLWLGSIKSNIGHAQAAGGVAAVIKIVQSLRHRTLPRTLHVDAPSPHVDWSAGAVELLTEPRAWDDPGRPRRAGISSFGISGTNAHVIIEEAPAPAPAVGLPALPAPAPDPVPLPITAGTEDALRSQAARLVEHLTARAAEAPSLRDLGYSLATTRAGLDHRAVVLAADPEGALRALTEIASGTFPADVVRGHARTGGTAFVFSGQGSQRVGMGRELHSEFPVFAEAFDEVCAGFGGSLREVVFGSDQGALDRTEFAQPGLFAMQVALFRLLESWGVKPDVVVGHSIGELAAAYVAGVWSLEDACALVAARGRLMQALPAGGAMLAVAASEEEVLPLLGEGLDLAAVNGPSSVVVSGREDAVAGLEARLAGRRTRRLRVSHAFHSALMEPMLDEFRAVAEGLTYREPGLRAISTVTGQAAGAGDWCDPEYWVSQVRQPVRFADAIRAVEAQGMDRFVEIGPDATCTAMAEACLTDADEVTLTPTLRRGRPEATALLTAIGTHYASGGAVDWEALFAGTGAHRVDLPTYPFQRQEYWLNATPASGDIASAGVGGDDHPLVGAVVELPDSGGVVLTGRLSTGQQPWLADHRIMGQVLLPGTAFVELALHAGKHAACDVIEELTQRAPLVLPEEGGALTRIVVGPEKDDRRPVSVYSRPEGAPPDTAWTLHAAGTLTTSAANPPDATDRGRAPGPAAWPPDGARRIDIDDVYEDLAEAGYGYGPVFRNLRAVWRRGDEVYAEVALPADTDAASYGLHPALFDSALGAVDFLADGGPKALTETTIPFVWNHVSLRATGATALRVRVRPASGDGAAALDLMDTSGRPVASVASLVTRPIGATRLADSTDTPESLFRVAWRPMPQPRASAAPHHRRLAVLGTDDLGLNLPTHHDVASLAESAAALDTVLLPCPPSADAASGHHPPAAARDAVHRTLALVRDLLAEPRLSRVGLAVLTRHAVHAPAGPDLATAPLWGLVRAAQAENPGRVTLIDTDATDASLRALPTAVALNRPELAVRTGKFLEPRLDRVSTTGTGPVLNPEGTALITGGAGLLGGALARHLVTEHGIRHLLLVGRRGADAPGAAELSADLSRLGAPVTLAPCDVADRDALAAVLARVPAEHPLTVVIHAAGRLDGGTLNTLTPRQVDDVLRPKVDGAWNLHELTRHLDLAAFVLYSSAGGLILAEGQANYAAANVFLDSLAEHRAALGLPGLSLAWGPWEGSEDDIDMERLSRNGTPPLTARDGLALFDAALAAPDAVLVPVRIDRSALRGRHDVPALLLPDPAHATEPPAAAHAASVNTLAERLAGQRSGDRQRVLLDLVCTEAAAVLGHTDGRAVDPHKGFTDLGLDSLAAIELRNRLGEATGLRLPATLMFDYPSPTPLAKYLLAELSENETDESSAESTEETENTDERARTIKEMDAGDLVRAVLGDAFPASGGSVGHAGEEETS</sequence>
<dbReference type="InterPro" id="IPR001227">
    <property type="entry name" value="Ac_transferase_dom_sf"/>
</dbReference>
<feature type="region of interest" description="Disordered" evidence="9">
    <location>
        <begin position="1301"/>
        <end position="1320"/>
    </location>
</feature>
<feature type="compositionally biased region" description="Basic and acidic residues" evidence="9">
    <location>
        <begin position="5396"/>
        <end position="5407"/>
    </location>
</feature>
<dbReference type="PROSITE" id="PS52019">
    <property type="entry name" value="PKS_MFAS_DH"/>
    <property type="match status" value="3"/>
</dbReference>
<dbReference type="PROSITE" id="PS00606">
    <property type="entry name" value="KS3_1"/>
    <property type="match status" value="2"/>
</dbReference>
<dbReference type="Pfam" id="PF22953">
    <property type="entry name" value="SpnB_Rossmann"/>
    <property type="match status" value="3"/>
</dbReference>
<feature type="domain" description="Ketosynthase family 3 (KS3)" evidence="11">
    <location>
        <begin position="3657"/>
        <end position="4083"/>
    </location>
</feature>
<evidence type="ECO:0000256" key="1">
    <source>
        <dbReference type="ARBA" id="ARBA00004792"/>
    </source>
</evidence>
<feature type="region of interest" description="C-terminal hotdog fold" evidence="8">
    <location>
        <begin position="4692"/>
        <end position="4832"/>
    </location>
</feature>
<dbReference type="Gene3D" id="3.10.129.110">
    <property type="entry name" value="Polyketide synthase dehydratase"/>
    <property type="match status" value="3"/>
</dbReference>
<dbReference type="InterPro" id="IPR016039">
    <property type="entry name" value="Thiolase-like"/>
</dbReference>
<dbReference type="InterPro" id="IPR018201">
    <property type="entry name" value="Ketoacyl_synth_AS"/>
</dbReference>
<dbReference type="InterPro" id="IPR032821">
    <property type="entry name" value="PKS_assoc"/>
</dbReference>
<feature type="region of interest" description="N-terminal hotdog fold" evidence="8">
    <location>
        <begin position="2780"/>
        <end position="2904"/>
    </location>
</feature>
<feature type="region of interest" description="Disordered" evidence="9">
    <location>
        <begin position="1492"/>
        <end position="1520"/>
    </location>
</feature>
<dbReference type="Pfam" id="PF14765">
    <property type="entry name" value="PS-DH"/>
    <property type="match status" value="3"/>
</dbReference>
<feature type="active site" description="Proton acceptor; for dehydratase activity" evidence="8">
    <location>
        <position position="4580"/>
    </location>
</feature>
<dbReference type="SUPFAM" id="SSF47336">
    <property type="entry name" value="ACP-like"/>
    <property type="match status" value="4"/>
</dbReference>
<feature type="region of interest" description="Disordered" evidence="9">
    <location>
        <begin position="1"/>
        <end position="20"/>
    </location>
</feature>
<dbReference type="InterPro" id="IPR020841">
    <property type="entry name" value="PKS_Beta-ketoAc_synthase_dom"/>
</dbReference>
<dbReference type="InterPro" id="IPR049551">
    <property type="entry name" value="PKS_DH_C"/>
</dbReference>
<dbReference type="Gene3D" id="3.30.70.3290">
    <property type="match status" value="3"/>
</dbReference>
<dbReference type="InterPro" id="IPR050091">
    <property type="entry name" value="PKS_NRPS_Biosynth_Enz"/>
</dbReference>
<dbReference type="InterPro" id="IPR020807">
    <property type="entry name" value="PKS_DH"/>
</dbReference>
<dbReference type="InterPro" id="IPR036736">
    <property type="entry name" value="ACP-like_sf"/>
</dbReference>
<dbReference type="InterPro" id="IPR013968">
    <property type="entry name" value="PKS_KR"/>
</dbReference>
<dbReference type="InterPro" id="IPR049900">
    <property type="entry name" value="PKS_mFAS_DH"/>
</dbReference>
<feature type="region of interest" description="N-terminal hotdog fold" evidence="8">
    <location>
        <begin position="1027"/>
        <end position="1152"/>
    </location>
</feature>
<dbReference type="SMART" id="SM00825">
    <property type="entry name" value="PKS_KS"/>
    <property type="match status" value="3"/>
</dbReference>
<feature type="region of interest" description="Disordered" evidence="9">
    <location>
        <begin position="1773"/>
        <end position="1796"/>
    </location>
</feature>
<dbReference type="SUPFAM" id="SSF52151">
    <property type="entry name" value="FabD/lysophospholipase-like"/>
    <property type="match status" value="3"/>
</dbReference>
<dbReference type="Gene3D" id="3.40.50.720">
    <property type="entry name" value="NAD(P)-binding Rossmann-like Domain"/>
    <property type="match status" value="3"/>
</dbReference>
<dbReference type="InterPro" id="IPR006162">
    <property type="entry name" value="Ppantetheine_attach_site"/>
</dbReference>
<feature type="active site" description="Proton acceptor; for dehydratase activity" evidence="8">
    <location>
        <position position="2812"/>
    </location>
</feature>
<dbReference type="InterPro" id="IPR014031">
    <property type="entry name" value="Ketoacyl_synth_C"/>
</dbReference>
<dbReference type="InterPro" id="IPR016035">
    <property type="entry name" value="Acyl_Trfase/lysoPLipase"/>
</dbReference>
<keyword evidence="5" id="KW-0045">Antibiotic biosynthesis</keyword>
<dbReference type="PROSITE" id="PS50075">
    <property type="entry name" value="CARRIER"/>
    <property type="match status" value="4"/>
</dbReference>
<evidence type="ECO:0000256" key="3">
    <source>
        <dbReference type="ARBA" id="ARBA00022553"/>
    </source>
</evidence>
<feature type="domain" description="Carrier" evidence="10">
    <location>
        <begin position="43"/>
        <end position="117"/>
    </location>
</feature>
<dbReference type="Pfam" id="PF16197">
    <property type="entry name" value="KAsynt_C_assoc"/>
    <property type="match status" value="3"/>
</dbReference>
<evidence type="ECO:0000313" key="13">
    <source>
        <dbReference type="EMBL" id="MDT0319779.1"/>
    </source>
</evidence>
<feature type="region of interest" description="Disordered" evidence="9">
    <location>
        <begin position="4666"/>
        <end position="4692"/>
    </location>
</feature>
<dbReference type="InterPro" id="IPR014043">
    <property type="entry name" value="Acyl_transferase_dom"/>
</dbReference>
<dbReference type="Pfam" id="PF08659">
    <property type="entry name" value="KR"/>
    <property type="match status" value="3"/>
</dbReference>
<dbReference type="Gene3D" id="3.40.47.10">
    <property type="match status" value="3"/>
</dbReference>
<feature type="compositionally biased region" description="Low complexity" evidence="9">
    <location>
        <begin position="4681"/>
        <end position="4690"/>
    </location>
</feature>
<dbReference type="Pfam" id="PF02801">
    <property type="entry name" value="Ketoacyl-synt_C"/>
    <property type="match status" value="3"/>
</dbReference>
<dbReference type="PROSITE" id="PS52004">
    <property type="entry name" value="KS3_2"/>
    <property type="match status" value="3"/>
</dbReference>
<evidence type="ECO:0000256" key="8">
    <source>
        <dbReference type="PROSITE-ProRule" id="PRU01363"/>
    </source>
</evidence>
<dbReference type="CDD" id="cd00833">
    <property type="entry name" value="PKS"/>
    <property type="match status" value="3"/>
</dbReference>
<feature type="domain" description="PKS/mFAS DH" evidence="12">
    <location>
        <begin position="1027"/>
        <end position="1317"/>
    </location>
</feature>
<dbReference type="InterPro" id="IPR016036">
    <property type="entry name" value="Malonyl_transacylase_ACP-bd"/>
</dbReference>
<dbReference type="EMBL" id="JAVREM010000017">
    <property type="protein sequence ID" value="MDT0319779.1"/>
    <property type="molecule type" value="Genomic_DNA"/>
</dbReference>
<keyword evidence="3" id="KW-0597">Phosphoprotein</keyword>
<dbReference type="SUPFAM" id="SSF51735">
    <property type="entry name" value="NAD(P)-binding Rossmann-fold domains"/>
    <property type="match status" value="6"/>
</dbReference>
<dbReference type="SUPFAM" id="SSF55048">
    <property type="entry name" value="Probable ACP-binding domain of malonyl-CoA ACP transacylase"/>
    <property type="match status" value="3"/>
</dbReference>
<evidence type="ECO:0000256" key="7">
    <source>
        <dbReference type="ARBA" id="ARBA00023315"/>
    </source>
</evidence>
<evidence type="ECO:0000256" key="5">
    <source>
        <dbReference type="ARBA" id="ARBA00023194"/>
    </source>
</evidence>
<accession>A0ABU2LQA3</accession>
<dbReference type="Gene3D" id="1.10.1200.10">
    <property type="entry name" value="ACP-like"/>
    <property type="match status" value="4"/>
</dbReference>
<keyword evidence="14" id="KW-1185">Reference proteome</keyword>
<evidence type="ECO:0000256" key="6">
    <source>
        <dbReference type="ARBA" id="ARBA00023268"/>
    </source>
</evidence>
<evidence type="ECO:0000259" key="12">
    <source>
        <dbReference type="PROSITE" id="PS52019"/>
    </source>
</evidence>
<dbReference type="SMART" id="SM00827">
    <property type="entry name" value="PKS_AT"/>
    <property type="match status" value="3"/>
</dbReference>
<dbReference type="PROSITE" id="PS00012">
    <property type="entry name" value="PHOSPHOPANTETHEINE"/>
    <property type="match status" value="3"/>
</dbReference>
<name>A0ABU2LQA3_9ACTN</name>
<keyword evidence="2" id="KW-0596">Phosphopantetheine</keyword>
<comment type="caution">
    <text evidence="13">The sequence shown here is derived from an EMBL/GenBank/DDBJ whole genome shotgun (WGS) entry which is preliminary data.</text>
</comment>
<dbReference type="SMART" id="SM00826">
    <property type="entry name" value="PKS_DH"/>
    <property type="match status" value="3"/>
</dbReference>
<protein>
    <submittedName>
        <fullName evidence="13">Type I polyketide synthase</fullName>
    </submittedName>
</protein>
<feature type="active site" description="Proton donor; for dehydratase activity" evidence="8">
    <location>
        <position position="1238"/>
    </location>
</feature>
<dbReference type="InterPro" id="IPR057326">
    <property type="entry name" value="KR_dom"/>
</dbReference>
<feature type="domain" description="PKS/mFAS DH" evidence="12">
    <location>
        <begin position="4548"/>
        <end position="4832"/>
    </location>
</feature>
<dbReference type="PANTHER" id="PTHR43775">
    <property type="entry name" value="FATTY ACID SYNTHASE"/>
    <property type="match status" value="1"/>
</dbReference>
<comment type="pathway">
    <text evidence="1">Antibiotic biosynthesis.</text>
</comment>
<feature type="region of interest" description="C-terminal hotdog fold" evidence="8">
    <location>
        <begin position="1177"/>
        <end position="1317"/>
    </location>
</feature>
<feature type="domain" description="Carrier" evidence="10">
    <location>
        <begin position="3560"/>
        <end position="3635"/>
    </location>
</feature>
<dbReference type="Pfam" id="PF21089">
    <property type="entry name" value="PKS_DH_N"/>
    <property type="match status" value="3"/>
</dbReference>
<evidence type="ECO:0000256" key="2">
    <source>
        <dbReference type="ARBA" id="ARBA00022450"/>
    </source>
</evidence>
<proteinExistence type="predicted"/>
<feature type="compositionally biased region" description="Acidic residues" evidence="9">
    <location>
        <begin position="5378"/>
        <end position="5395"/>
    </location>
</feature>
<dbReference type="Pfam" id="PF00550">
    <property type="entry name" value="PP-binding"/>
    <property type="match status" value="4"/>
</dbReference>
<evidence type="ECO:0000313" key="14">
    <source>
        <dbReference type="Proteomes" id="UP001183420"/>
    </source>
</evidence>
<feature type="region of interest" description="Disordered" evidence="9">
    <location>
        <begin position="4638"/>
        <end position="4657"/>
    </location>
</feature>
<dbReference type="Pfam" id="PF00109">
    <property type="entry name" value="ketoacyl-synt"/>
    <property type="match status" value="3"/>
</dbReference>
<keyword evidence="6" id="KW-0511">Multifunctional enzyme</keyword>
<feature type="domain" description="Ketosynthase family 3 (KS3)" evidence="11">
    <location>
        <begin position="1898"/>
        <end position="2324"/>
    </location>
</feature>
<dbReference type="InterPro" id="IPR020806">
    <property type="entry name" value="PKS_PP-bd"/>
</dbReference>
<keyword evidence="7" id="KW-0012">Acyltransferase</keyword>
<dbReference type="InterPro" id="IPR036291">
    <property type="entry name" value="NAD(P)-bd_dom_sf"/>
</dbReference>
<dbReference type="InterPro" id="IPR042104">
    <property type="entry name" value="PKS_dehydratase_sf"/>
</dbReference>
<feature type="domain" description="Carrier" evidence="10">
    <location>
        <begin position="1802"/>
        <end position="1877"/>
    </location>
</feature>
<feature type="region of interest" description="Disordered" evidence="9">
    <location>
        <begin position="1147"/>
        <end position="1176"/>
    </location>
</feature>
<evidence type="ECO:0000256" key="4">
    <source>
        <dbReference type="ARBA" id="ARBA00022679"/>
    </source>
</evidence>
<feature type="active site" description="Proton acceptor; for dehydratase activity" evidence="8">
    <location>
        <position position="1059"/>
    </location>
</feature>
<feature type="compositionally biased region" description="Basic and acidic residues" evidence="9">
    <location>
        <begin position="1494"/>
        <end position="1503"/>
    </location>
</feature>
<dbReference type="InterPro" id="IPR055123">
    <property type="entry name" value="SpnB-like_Rossmann"/>
</dbReference>
<feature type="active site" description="Proton donor; for dehydratase activity" evidence="8">
    <location>
        <position position="4751"/>
    </location>
</feature>
<dbReference type="InterPro" id="IPR009081">
    <property type="entry name" value="PP-bd_ACP"/>
</dbReference>
<feature type="domain" description="PKS/mFAS DH" evidence="12">
    <location>
        <begin position="2780"/>
        <end position="3053"/>
    </location>
</feature>
<evidence type="ECO:0000259" key="11">
    <source>
        <dbReference type="PROSITE" id="PS52004"/>
    </source>
</evidence>
<dbReference type="SMART" id="SM00823">
    <property type="entry name" value="PKS_PP"/>
    <property type="match status" value="4"/>
</dbReference>
<dbReference type="PANTHER" id="PTHR43775:SF51">
    <property type="entry name" value="INACTIVE PHENOLPHTHIOCEROL SYNTHESIS POLYKETIDE SYNTHASE TYPE I PKS1-RELATED"/>
    <property type="match status" value="1"/>
</dbReference>
<dbReference type="InterPro" id="IPR014030">
    <property type="entry name" value="Ketoacyl_synth_N"/>
</dbReference>
<dbReference type="CDD" id="cd08956">
    <property type="entry name" value="KR_3_FAS_SDR_x"/>
    <property type="match status" value="3"/>
</dbReference>
<dbReference type="InterPro" id="IPR049552">
    <property type="entry name" value="PKS_DH_N"/>
</dbReference>